<gene>
    <name evidence="3" type="ORF">HLH48_19475</name>
</gene>
<dbReference type="InterPro" id="IPR001387">
    <property type="entry name" value="Cro/C1-type_HTH"/>
</dbReference>
<dbReference type="EMBL" id="JABEQJ010000035">
    <property type="protein sequence ID" value="MBB2162313.1"/>
    <property type="molecule type" value="Genomic_DNA"/>
</dbReference>
<feature type="domain" description="HTH cro/C1-type" evidence="2">
    <location>
        <begin position="10"/>
        <end position="54"/>
    </location>
</feature>
<protein>
    <submittedName>
        <fullName evidence="3">Helix-turn-helix transcriptional regulator</fullName>
    </submittedName>
</protein>
<dbReference type="Gene3D" id="1.10.260.40">
    <property type="entry name" value="lambda repressor-like DNA-binding domains"/>
    <property type="match status" value="1"/>
</dbReference>
<feature type="compositionally biased region" description="Low complexity" evidence="1">
    <location>
        <begin position="42"/>
        <end position="51"/>
    </location>
</feature>
<name>A0A7W4NSP9_9PROT</name>
<dbReference type="SUPFAM" id="SSF47413">
    <property type="entry name" value="lambda repressor-like DNA-binding domains"/>
    <property type="match status" value="1"/>
</dbReference>
<feature type="compositionally biased region" description="Basic residues" evidence="1">
    <location>
        <begin position="52"/>
        <end position="66"/>
    </location>
</feature>
<accession>A0A7W4NSP9</accession>
<feature type="region of interest" description="Disordered" evidence="1">
    <location>
        <begin position="39"/>
        <end position="66"/>
    </location>
</feature>
<dbReference type="CDD" id="cd00093">
    <property type="entry name" value="HTH_XRE"/>
    <property type="match status" value="1"/>
</dbReference>
<evidence type="ECO:0000256" key="1">
    <source>
        <dbReference type="SAM" id="MobiDB-lite"/>
    </source>
</evidence>
<dbReference type="InterPro" id="IPR010982">
    <property type="entry name" value="Lambda_DNA-bd_dom_sf"/>
</dbReference>
<proteinExistence type="predicted"/>
<dbReference type="RefSeq" id="WP_182999135.1">
    <property type="nucleotide sequence ID" value="NZ_JABEQJ010000035.1"/>
</dbReference>
<dbReference type="Pfam" id="PF13560">
    <property type="entry name" value="HTH_31"/>
    <property type="match status" value="1"/>
</dbReference>
<sequence>MHGRIKGARLRDLRQARGWTREELAERCDLSPRSIQRFEGGSRIARQSAQRLARRSSKRKPTNVWA</sequence>
<dbReference type="GO" id="GO:0003677">
    <property type="term" value="F:DNA binding"/>
    <property type="evidence" value="ECO:0007669"/>
    <property type="project" value="InterPro"/>
</dbReference>
<evidence type="ECO:0000313" key="3">
    <source>
        <dbReference type="EMBL" id="MBB2162313.1"/>
    </source>
</evidence>
<comment type="caution">
    <text evidence="3">The sequence shown here is derived from an EMBL/GenBank/DDBJ whole genome shotgun (WGS) entry which is preliminary data.</text>
</comment>
<organism evidence="3 4">
    <name type="scientific">Gluconacetobacter sacchari</name>
    <dbReference type="NCBI Taxonomy" id="92759"/>
    <lineage>
        <taxon>Bacteria</taxon>
        <taxon>Pseudomonadati</taxon>
        <taxon>Pseudomonadota</taxon>
        <taxon>Alphaproteobacteria</taxon>
        <taxon>Acetobacterales</taxon>
        <taxon>Acetobacteraceae</taxon>
        <taxon>Gluconacetobacter</taxon>
    </lineage>
</organism>
<dbReference type="PROSITE" id="PS50943">
    <property type="entry name" value="HTH_CROC1"/>
    <property type="match status" value="1"/>
</dbReference>
<evidence type="ECO:0000313" key="4">
    <source>
        <dbReference type="Proteomes" id="UP000589085"/>
    </source>
</evidence>
<reference evidence="3 4" key="1">
    <citation type="submission" date="2020-04" db="EMBL/GenBank/DDBJ databases">
        <title>Description of novel Gluconacetobacter.</title>
        <authorList>
            <person name="Sombolestani A."/>
        </authorList>
    </citation>
    <scope>NUCLEOTIDE SEQUENCE [LARGE SCALE GENOMIC DNA]</scope>
    <source>
        <strain evidence="3 4">LMG 19747</strain>
    </source>
</reference>
<evidence type="ECO:0000259" key="2">
    <source>
        <dbReference type="PROSITE" id="PS50943"/>
    </source>
</evidence>
<dbReference type="AlphaFoldDB" id="A0A7W4NSP9"/>
<dbReference type="Proteomes" id="UP000589085">
    <property type="component" value="Unassembled WGS sequence"/>
</dbReference>
<dbReference type="SMART" id="SM00530">
    <property type="entry name" value="HTH_XRE"/>
    <property type="match status" value="1"/>
</dbReference>